<keyword evidence="2" id="KW-1185">Reference proteome</keyword>
<gene>
    <name evidence="1" type="ORF">Glove_22g93</name>
</gene>
<dbReference type="OrthoDB" id="2334883at2759"/>
<evidence type="ECO:0000313" key="1">
    <source>
        <dbReference type="EMBL" id="RHZ88464.1"/>
    </source>
</evidence>
<name>A0A397JTE3_9GLOM</name>
<accession>A0A397JTE3</accession>
<organism evidence="1 2">
    <name type="scientific">Diversispora epigaea</name>
    <dbReference type="NCBI Taxonomy" id="1348612"/>
    <lineage>
        <taxon>Eukaryota</taxon>
        <taxon>Fungi</taxon>
        <taxon>Fungi incertae sedis</taxon>
        <taxon>Mucoromycota</taxon>
        <taxon>Glomeromycotina</taxon>
        <taxon>Glomeromycetes</taxon>
        <taxon>Diversisporales</taxon>
        <taxon>Diversisporaceae</taxon>
        <taxon>Diversispora</taxon>
    </lineage>
</organism>
<dbReference type="EMBL" id="PQFF01000020">
    <property type="protein sequence ID" value="RHZ88464.1"/>
    <property type="molecule type" value="Genomic_DNA"/>
</dbReference>
<sequence>MKELFGLKVKDFNDLPVIKIEKLQTPENIRNSVIDEILRKHETSPSVITSNEANRRKFIDAIIHGVASIYKSKMKIIPEYEVCGTHGPIDWVIQINNTIICVTEAKREDLSYGVGQSQCDDADLDESEMCCIVSTGVDWIITKVKNSNGGENNDEKLELFAYSPWPLLLPINNESITHDDLIKPVEDLFGKIKGAFEQQINSNKRIKQNHNCNKEYQVVAQLDILVFLKNLACDFQMVNQDT</sequence>
<evidence type="ECO:0008006" key="3">
    <source>
        <dbReference type="Google" id="ProtNLM"/>
    </source>
</evidence>
<reference evidence="1 2" key="1">
    <citation type="submission" date="2018-08" db="EMBL/GenBank/DDBJ databases">
        <title>Genome and evolution of the arbuscular mycorrhizal fungus Diversispora epigaea (formerly Glomus versiforme) and its bacterial endosymbionts.</title>
        <authorList>
            <person name="Sun X."/>
            <person name="Fei Z."/>
            <person name="Harrison M."/>
        </authorList>
    </citation>
    <scope>NUCLEOTIDE SEQUENCE [LARGE SCALE GENOMIC DNA]</scope>
    <source>
        <strain evidence="1 2">IT104</strain>
    </source>
</reference>
<evidence type="ECO:0000313" key="2">
    <source>
        <dbReference type="Proteomes" id="UP000266861"/>
    </source>
</evidence>
<dbReference type="AlphaFoldDB" id="A0A397JTE3"/>
<dbReference type="Proteomes" id="UP000266861">
    <property type="component" value="Unassembled WGS sequence"/>
</dbReference>
<protein>
    <recommendedName>
        <fullName evidence="3">Type I restriction enzyme R protein N-terminal domain-containing protein</fullName>
    </recommendedName>
</protein>
<comment type="caution">
    <text evidence="1">The sequence shown here is derived from an EMBL/GenBank/DDBJ whole genome shotgun (WGS) entry which is preliminary data.</text>
</comment>
<proteinExistence type="predicted"/>